<gene>
    <name evidence="1" type="ORF">FGO68_gene727</name>
</gene>
<dbReference type="Proteomes" id="UP000785679">
    <property type="component" value="Unassembled WGS sequence"/>
</dbReference>
<dbReference type="Gene3D" id="1.25.40.10">
    <property type="entry name" value="Tetratricopeptide repeat domain"/>
    <property type="match status" value="3"/>
</dbReference>
<proteinExistence type="predicted"/>
<organism evidence="1 2">
    <name type="scientific">Halteria grandinella</name>
    <dbReference type="NCBI Taxonomy" id="5974"/>
    <lineage>
        <taxon>Eukaryota</taxon>
        <taxon>Sar</taxon>
        <taxon>Alveolata</taxon>
        <taxon>Ciliophora</taxon>
        <taxon>Intramacronucleata</taxon>
        <taxon>Spirotrichea</taxon>
        <taxon>Stichotrichia</taxon>
        <taxon>Sporadotrichida</taxon>
        <taxon>Halteriidae</taxon>
        <taxon>Halteria</taxon>
    </lineage>
</organism>
<sequence length="1364" mass="156513">MDSSVHSRSQRFNESGAAGDLSRLSQSLLNPIGDTSLLIGLSRRERIMQNQGKSIAQELSILSREMGKGITIYERSIISEHVRALFGYESEKLITNNSSQIITQSPIGRQGYFTNGALIEEILLDFLNENSMKFTQFKLIDNSKGQRDHKKTDFLVECENQVTGKIVRLSVIFYIADCHNSEDKLTGLIERAQIYKTVGRGVIPAKVHEEIFEIYRRPIERKRKVEINIQNVEEEGSHASEPAIDTEREQIDAQILRYCVLYELKTKQQSSSQLIPLQKLTDQWQKLDDIELVSPEKVAYYFVQILEMIDKLQRKSVYSYVETNLDTLTVDTSSQLLYLNSDMQRSFKLHPMTIKQDQPGGNDETQLDWLKEGYVELSLFRHAEEKDFTLERLIISKQGFNYSNRLLIGLLLQQIFNKCEHMIVNKSLESSDPKAQLTNKLQNMIEQFKEPPMLSEAADEEQDFNYCQIARELIISLYQTEGIQELMKALMRERKFKAVVKIYERVIDSIENDQAEFGGIHANPMNKYRILLMVGKSLRQIGQAQRGIEVLNQCNEWSMIHYGKKSEYGIECLLQLAKTYGILITSVKDNATNQMYIEKAFDYAQQAKQMNSTLKGDYNQNSVRVLHAQYLFFIRKGDIEGAFRYIEQKLRLQIELFDGSKTGLSMAKTQEKLGDLHYQVKSYKQAQSLFEKVQSTYQVEFSDGNPRNLDLSKKLGRVMIKNQEYRNALRGLQYLVIQHELMHGKNNPHLDLYEDHKLLGICFQSIGDLSTALHQFEQSLKICKQLFIGIQRLEGSSEVSSHRGSRIRDSDSVYGSIDKEFSEYSTINYRLGTVLLGLKKSERAYECFQIALKAVFASDKAKEQVNEDYAAKIQLKFGIVCLSLGKKEKARMNFEYCLQHYTQKPLEKITSKIYLTIKQLFTNLIEIKSQQGALPAAIESAKHQISLYRKISQLKQSTDIDEDLVSAIRELISLYQDHLDSKGTISEKAKQVVYKKMKDLEAEQLLILEKDIQNNKGTFIETCISLGHLCVKLDLPKDAVINLQKAKDTFDQLADKSQKGSHQHFKIIQLLAEACLMINETKRALVVYEEAISQRDGIFKESFLSFTIIEKFDFHKQMGDLYDKVGGRELESASYLEEAIQIAQKHPELDLAIYIEVEILNKLVYNLNMTKSYEKAIYYNKELHKINAAVDPIHPNALNSCITQIRLIDKSHKSGSYHAYKEELCIELLTILEKNAEKYIDYDLQYRDEQSTDDFSLLQGYLLAASTIDFLSHLFGDYLPNQDAFQMLSAPSIDSLNQLHQLIKEIRQGIQDAAKLKLEMAASIKKSATMAVLGKSFGNSIAKKTIVQTLNKGKKKKKQQIAEQ</sequence>
<dbReference type="PANTHER" id="PTHR19959:SF119">
    <property type="entry name" value="FUNGAL LIPASE-LIKE DOMAIN-CONTAINING PROTEIN"/>
    <property type="match status" value="1"/>
</dbReference>
<protein>
    <submittedName>
        <fullName evidence="1">Uncharacterized protein</fullName>
    </submittedName>
</protein>
<reference evidence="1" key="1">
    <citation type="submission" date="2019-06" db="EMBL/GenBank/DDBJ databases">
        <authorList>
            <person name="Zheng W."/>
        </authorList>
    </citation>
    <scope>NUCLEOTIDE SEQUENCE</scope>
    <source>
        <strain evidence="1">QDHG01</strain>
    </source>
</reference>
<dbReference type="InterPro" id="IPR019734">
    <property type="entry name" value="TPR_rpt"/>
</dbReference>
<dbReference type="SMART" id="SM00028">
    <property type="entry name" value="TPR"/>
    <property type="match status" value="6"/>
</dbReference>
<dbReference type="PANTHER" id="PTHR19959">
    <property type="entry name" value="KINESIN LIGHT CHAIN"/>
    <property type="match status" value="1"/>
</dbReference>
<comment type="caution">
    <text evidence="1">The sequence shown here is derived from an EMBL/GenBank/DDBJ whole genome shotgun (WGS) entry which is preliminary data.</text>
</comment>
<dbReference type="EMBL" id="RRYP01001185">
    <property type="protein sequence ID" value="TNV86290.1"/>
    <property type="molecule type" value="Genomic_DNA"/>
</dbReference>
<evidence type="ECO:0000313" key="1">
    <source>
        <dbReference type="EMBL" id="TNV86290.1"/>
    </source>
</evidence>
<dbReference type="SUPFAM" id="SSF48452">
    <property type="entry name" value="TPR-like"/>
    <property type="match status" value="2"/>
</dbReference>
<keyword evidence="2" id="KW-1185">Reference proteome</keyword>
<evidence type="ECO:0000313" key="2">
    <source>
        <dbReference type="Proteomes" id="UP000785679"/>
    </source>
</evidence>
<name>A0A8J8P5N4_HALGN</name>
<dbReference type="InterPro" id="IPR011990">
    <property type="entry name" value="TPR-like_helical_dom_sf"/>
</dbReference>
<accession>A0A8J8P5N4</accession>